<dbReference type="SUPFAM" id="SSF88946">
    <property type="entry name" value="Sigma2 domain of RNA polymerase sigma factors"/>
    <property type="match status" value="1"/>
</dbReference>
<evidence type="ECO:0000313" key="1">
    <source>
        <dbReference type="EMBL" id="WXB14937.1"/>
    </source>
</evidence>
<evidence type="ECO:0000313" key="2">
    <source>
        <dbReference type="Proteomes" id="UP001370348"/>
    </source>
</evidence>
<dbReference type="EMBL" id="CP089984">
    <property type="protein sequence ID" value="WXB14937.1"/>
    <property type="molecule type" value="Genomic_DNA"/>
</dbReference>
<gene>
    <name evidence="1" type="ORF">LZC94_44845</name>
</gene>
<dbReference type="InterPro" id="IPR013325">
    <property type="entry name" value="RNA_pol_sigma_r2"/>
</dbReference>
<evidence type="ECO:0008006" key="3">
    <source>
        <dbReference type="Google" id="ProtNLM"/>
    </source>
</evidence>
<accession>A0ABZ2M0S0</accession>
<proteinExistence type="predicted"/>
<sequence length="247" mass="28149">MAEPSARGGFPTTTQSILFGLHSADDAERARSLERLASAYWKPVYKYVRLRWRKTTSEAEEISQDFFLHAVGKETFHAYDPTKGRFRTFVRRCLDHFVTDRHRHDRAIKRGSGVRPIALDIALDTAAAEAELDGAIVHDPEAFFEQEWVRSLFEASAIRLRAQCAENEKQDHFAVFERLHLTDGGQGHKSSYASVAAELGLSVPEVTYRLQAMRREFRAIVLLTLREVTTSDEEFRSEARHVLGVEL</sequence>
<dbReference type="Gene3D" id="1.10.1740.10">
    <property type="match status" value="1"/>
</dbReference>
<name>A0ABZ2M0S0_9BACT</name>
<dbReference type="Proteomes" id="UP001370348">
    <property type="component" value="Chromosome"/>
</dbReference>
<organism evidence="1 2">
    <name type="scientific">Pendulispora albinea</name>
    <dbReference type="NCBI Taxonomy" id="2741071"/>
    <lineage>
        <taxon>Bacteria</taxon>
        <taxon>Pseudomonadati</taxon>
        <taxon>Myxococcota</taxon>
        <taxon>Myxococcia</taxon>
        <taxon>Myxococcales</taxon>
        <taxon>Sorangiineae</taxon>
        <taxon>Pendulisporaceae</taxon>
        <taxon>Pendulispora</taxon>
    </lineage>
</organism>
<keyword evidence="2" id="KW-1185">Reference proteome</keyword>
<protein>
    <recommendedName>
        <fullName evidence="3">RNA polymerase sigma-70 region 2 domain-containing protein</fullName>
    </recommendedName>
</protein>
<dbReference type="RefSeq" id="WP_394824561.1">
    <property type="nucleotide sequence ID" value="NZ_CP089984.1"/>
</dbReference>
<reference evidence="1 2" key="1">
    <citation type="submission" date="2021-12" db="EMBL/GenBank/DDBJ databases">
        <title>Discovery of the Pendulisporaceae a myxobacterial family with distinct sporulation behavior and unique specialized metabolism.</title>
        <authorList>
            <person name="Garcia R."/>
            <person name="Popoff A."/>
            <person name="Bader C.D."/>
            <person name="Loehr J."/>
            <person name="Walesch S."/>
            <person name="Walt C."/>
            <person name="Boldt J."/>
            <person name="Bunk B."/>
            <person name="Haeckl F.J.F.P.J."/>
            <person name="Gunesch A.P."/>
            <person name="Birkelbach J."/>
            <person name="Nuebel U."/>
            <person name="Pietschmann T."/>
            <person name="Bach T."/>
            <person name="Mueller R."/>
        </authorList>
    </citation>
    <scope>NUCLEOTIDE SEQUENCE [LARGE SCALE GENOMIC DNA]</scope>
    <source>
        <strain evidence="1 2">MSr11954</strain>
    </source>
</reference>